<dbReference type="Proteomes" id="UP000235786">
    <property type="component" value="Unassembled WGS sequence"/>
</dbReference>
<dbReference type="AlphaFoldDB" id="A0A2J6QVF1"/>
<keyword evidence="2" id="KW-1185">Reference proteome</keyword>
<name>A0A2J6QVF1_HYAVF</name>
<gene>
    <name evidence="1" type="ORF">L207DRAFT_641806</name>
</gene>
<organism evidence="1 2">
    <name type="scientific">Hyaloscypha variabilis (strain UAMH 11265 / GT02V1 / F)</name>
    <name type="common">Meliniomyces variabilis</name>
    <dbReference type="NCBI Taxonomy" id="1149755"/>
    <lineage>
        <taxon>Eukaryota</taxon>
        <taxon>Fungi</taxon>
        <taxon>Dikarya</taxon>
        <taxon>Ascomycota</taxon>
        <taxon>Pezizomycotina</taxon>
        <taxon>Leotiomycetes</taxon>
        <taxon>Helotiales</taxon>
        <taxon>Hyaloscyphaceae</taxon>
        <taxon>Hyaloscypha</taxon>
        <taxon>Hyaloscypha variabilis</taxon>
    </lineage>
</organism>
<accession>A0A2J6QVF1</accession>
<dbReference type="EMBL" id="KZ613968">
    <property type="protein sequence ID" value="PMD30240.1"/>
    <property type="molecule type" value="Genomic_DNA"/>
</dbReference>
<evidence type="ECO:0000313" key="1">
    <source>
        <dbReference type="EMBL" id="PMD30240.1"/>
    </source>
</evidence>
<evidence type="ECO:0000313" key="2">
    <source>
        <dbReference type="Proteomes" id="UP000235786"/>
    </source>
</evidence>
<protein>
    <submittedName>
        <fullName evidence="1">Uncharacterized protein</fullName>
    </submittedName>
</protein>
<proteinExistence type="predicted"/>
<dbReference type="OrthoDB" id="4760831at2759"/>
<reference evidence="1 2" key="1">
    <citation type="submission" date="2016-04" db="EMBL/GenBank/DDBJ databases">
        <title>A degradative enzymes factory behind the ericoid mycorrhizal symbiosis.</title>
        <authorList>
            <consortium name="DOE Joint Genome Institute"/>
            <person name="Martino E."/>
            <person name="Morin E."/>
            <person name="Grelet G."/>
            <person name="Kuo A."/>
            <person name="Kohler A."/>
            <person name="Daghino S."/>
            <person name="Barry K."/>
            <person name="Choi C."/>
            <person name="Cichocki N."/>
            <person name="Clum A."/>
            <person name="Copeland A."/>
            <person name="Hainaut M."/>
            <person name="Haridas S."/>
            <person name="Labutti K."/>
            <person name="Lindquist E."/>
            <person name="Lipzen A."/>
            <person name="Khouja H.-R."/>
            <person name="Murat C."/>
            <person name="Ohm R."/>
            <person name="Olson A."/>
            <person name="Spatafora J."/>
            <person name="Veneault-Fourrey C."/>
            <person name="Henrissat B."/>
            <person name="Grigoriev I."/>
            <person name="Martin F."/>
            <person name="Perotto S."/>
        </authorList>
    </citation>
    <scope>NUCLEOTIDE SEQUENCE [LARGE SCALE GENOMIC DNA]</scope>
    <source>
        <strain evidence="1 2">F</strain>
    </source>
</reference>
<dbReference type="Gene3D" id="3.40.50.1460">
    <property type="match status" value="1"/>
</dbReference>
<sequence length="590" mass="66178">MSAQYFQATNDAHRVSSASGLTRIDQSQPSKALLISWEGSPGSDQAEAADICSALEEGFGYIGIKYSLPQIDPEAALSSQLQSLLKDCELASNPFVIYYHGNGFIKNGKPFWRLDKNSTAIDWLNIQGILENGTPDTILLIDCDYGIVPTMTHDGDGLSAFRLAAPRTASGKTGKLEIIAAPQKPDKGQDSGASFSQALAGAFRERTDSPFSLDRLVTDLQKKLGDTIVHRNLSSIASGGKIKMKPIAILPRRLSRSKASGTRRQSQDTELAVMAQKWNDYSQWSTVLPAREGCYKKVVVQPIAWKVSDWDAEREIEDLKATFKTHFDYQVEETFLIPDDINAQEILETKIRTHIDKNLFRALSNNDLLIIIYNGHGMDGYKNNCNMMWVGGVKSKHAIRINWTKIVHELDAAPCDVFQILDCCFGATAIKSKVTDETKMLDHIHEQTPISEYQGKNEILASCGRDNPTAAGRNSSMPLFAEVLKALTTTDSLISVYSWFHEIDSEVVRRNTQNYQDTFYHRFHENWYYSPSWKCHPKDIWPQSIVLRPRSTSSAPERRNSSAFGFIYARIKIEQGRPTDVLYSTEKEVQ</sequence>